<dbReference type="SUPFAM" id="SSF53383">
    <property type="entry name" value="PLP-dependent transferases"/>
    <property type="match status" value="1"/>
</dbReference>
<dbReference type="EMBL" id="JACHEU010000003">
    <property type="protein sequence ID" value="MBB6014038.1"/>
    <property type="molecule type" value="Genomic_DNA"/>
</dbReference>
<dbReference type="GO" id="GO:0003677">
    <property type="term" value="F:DNA binding"/>
    <property type="evidence" value="ECO:0007669"/>
    <property type="project" value="UniProtKB-KW"/>
</dbReference>
<evidence type="ECO:0000256" key="3">
    <source>
        <dbReference type="ARBA" id="ARBA00023015"/>
    </source>
</evidence>
<accession>A0A7W9S6Q5</accession>
<proteinExistence type="inferred from homology"/>
<dbReference type="CDD" id="cd07377">
    <property type="entry name" value="WHTH_GntR"/>
    <property type="match status" value="1"/>
</dbReference>
<dbReference type="PRINTS" id="PR00035">
    <property type="entry name" value="HTHGNTR"/>
</dbReference>
<evidence type="ECO:0000259" key="6">
    <source>
        <dbReference type="PROSITE" id="PS50949"/>
    </source>
</evidence>
<sequence length="497" mass="54788">MSQQIVSETIFFIDRKSRSGLQNQIRETLVSAVLSGRLVPGARLPSTRKLADYLNISRITVTLAYQELASQGYLEARGRSAYFVADTSPQAGPGSGESAAAESSVNWPAKIKASFSIAKPIRKPLDWHRFPFPFLYGQMDPTLFDLSAWRDCARRALAREDFELMAGDFAAADDVQLVNYICSRSLPNRGIKASPDEILVTVGAQNALWLTIQLMLKPGSVAVCENPCHPDLSAALHLSGADVTAVDVDEGGLRLDLLPAKPDVVFVTPSHHSPTAATMPMERRLDLLAEAEKRDFIIVEDDYEFEMSFLKPPSPALKSLDRNGRVLYVGSFSKSLFPGLRLGYLAAPAPVIREARALRALMLRHPPGHLQRTVSYFLALGHYDAVIRRMRLEYRKRHEVMAAALERHRLKIAGASDFGGTSFWVEGPQGLDADRLMNELRQDGVLIETGSPFFPDMDGPCRFFRMGYSSIPAGRIEEGVARTAARIAAIMQDQAAA</sequence>
<dbReference type="InterPro" id="IPR004839">
    <property type="entry name" value="Aminotransferase_I/II_large"/>
</dbReference>
<dbReference type="Gene3D" id="3.40.640.10">
    <property type="entry name" value="Type I PLP-dependent aspartate aminotransferase-like (Major domain)"/>
    <property type="match status" value="1"/>
</dbReference>
<dbReference type="AlphaFoldDB" id="A0A7W9S6Q5"/>
<feature type="domain" description="HTH gntR-type" evidence="6">
    <location>
        <begin position="19"/>
        <end position="87"/>
    </location>
</feature>
<dbReference type="Gene3D" id="1.10.10.10">
    <property type="entry name" value="Winged helix-like DNA-binding domain superfamily/Winged helix DNA-binding domain"/>
    <property type="match status" value="1"/>
</dbReference>
<dbReference type="GO" id="GO:0008483">
    <property type="term" value="F:transaminase activity"/>
    <property type="evidence" value="ECO:0007669"/>
    <property type="project" value="UniProtKB-KW"/>
</dbReference>
<keyword evidence="3" id="KW-0805">Transcription regulation</keyword>
<evidence type="ECO:0000256" key="5">
    <source>
        <dbReference type="ARBA" id="ARBA00023163"/>
    </source>
</evidence>
<evidence type="ECO:0000313" key="7">
    <source>
        <dbReference type="EMBL" id="MBB6014038.1"/>
    </source>
</evidence>
<dbReference type="Pfam" id="PF00155">
    <property type="entry name" value="Aminotran_1_2"/>
    <property type="match status" value="1"/>
</dbReference>
<dbReference type="PROSITE" id="PS50949">
    <property type="entry name" value="HTH_GNTR"/>
    <property type="match status" value="1"/>
</dbReference>
<dbReference type="RefSeq" id="WP_183832214.1">
    <property type="nucleotide sequence ID" value="NZ_JACHEU010000003.1"/>
</dbReference>
<dbReference type="InterPro" id="IPR051446">
    <property type="entry name" value="HTH_trans_reg/aminotransferase"/>
</dbReference>
<dbReference type="PANTHER" id="PTHR46577:SF1">
    <property type="entry name" value="HTH-TYPE TRANSCRIPTIONAL REGULATORY PROTEIN GABR"/>
    <property type="match status" value="1"/>
</dbReference>
<keyword evidence="5" id="KW-0804">Transcription</keyword>
<keyword evidence="7" id="KW-0808">Transferase</keyword>
<keyword evidence="8" id="KW-1185">Reference proteome</keyword>
<dbReference type="CDD" id="cd00609">
    <property type="entry name" value="AAT_like"/>
    <property type="match status" value="1"/>
</dbReference>
<comment type="similarity">
    <text evidence="1">In the C-terminal section; belongs to the class-I pyridoxal-phosphate-dependent aminotransferase family.</text>
</comment>
<dbReference type="InterPro" id="IPR036388">
    <property type="entry name" value="WH-like_DNA-bd_sf"/>
</dbReference>
<dbReference type="InterPro" id="IPR036390">
    <property type="entry name" value="WH_DNA-bd_sf"/>
</dbReference>
<organism evidence="7 8">
    <name type="scientific">Aquamicrobium lusatiense</name>
    <dbReference type="NCBI Taxonomy" id="89772"/>
    <lineage>
        <taxon>Bacteria</taxon>
        <taxon>Pseudomonadati</taxon>
        <taxon>Pseudomonadota</taxon>
        <taxon>Alphaproteobacteria</taxon>
        <taxon>Hyphomicrobiales</taxon>
        <taxon>Phyllobacteriaceae</taxon>
        <taxon>Aquamicrobium</taxon>
    </lineage>
</organism>
<dbReference type="InterPro" id="IPR015421">
    <property type="entry name" value="PyrdxlP-dep_Trfase_major"/>
</dbReference>
<dbReference type="PANTHER" id="PTHR46577">
    <property type="entry name" value="HTH-TYPE TRANSCRIPTIONAL REGULATORY PROTEIN GABR"/>
    <property type="match status" value="1"/>
</dbReference>
<evidence type="ECO:0000313" key="8">
    <source>
        <dbReference type="Proteomes" id="UP000533306"/>
    </source>
</evidence>
<keyword evidence="7" id="KW-0032">Aminotransferase</keyword>
<dbReference type="GO" id="GO:0030170">
    <property type="term" value="F:pyridoxal phosphate binding"/>
    <property type="evidence" value="ECO:0007669"/>
    <property type="project" value="InterPro"/>
</dbReference>
<dbReference type="Pfam" id="PF00392">
    <property type="entry name" value="GntR"/>
    <property type="match status" value="1"/>
</dbReference>
<evidence type="ECO:0000256" key="4">
    <source>
        <dbReference type="ARBA" id="ARBA00023125"/>
    </source>
</evidence>
<name>A0A7W9S6Q5_9HYPH</name>
<dbReference type="InterPro" id="IPR000524">
    <property type="entry name" value="Tscrpt_reg_HTH_GntR"/>
</dbReference>
<reference evidence="7 8" key="1">
    <citation type="submission" date="2020-08" db="EMBL/GenBank/DDBJ databases">
        <title>Genomic Encyclopedia of Type Strains, Phase IV (KMG-IV): sequencing the most valuable type-strain genomes for metagenomic binning, comparative biology and taxonomic classification.</title>
        <authorList>
            <person name="Goeker M."/>
        </authorList>
    </citation>
    <scope>NUCLEOTIDE SEQUENCE [LARGE SCALE GENOMIC DNA]</scope>
    <source>
        <strain evidence="7 8">DSM 11099</strain>
    </source>
</reference>
<dbReference type="Proteomes" id="UP000533306">
    <property type="component" value="Unassembled WGS sequence"/>
</dbReference>
<dbReference type="GO" id="GO:0003700">
    <property type="term" value="F:DNA-binding transcription factor activity"/>
    <property type="evidence" value="ECO:0007669"/>
    <property type="project" value="InterPro"/>
</dbReference>
<protein>
    <submittedName>
        <fullName evidence="7">GntR family transcriptional regulator/MocR family aminotransferase</fullName>
    </submittedName>
</protein>
<evidence type="ECO:0000256" key="2">
    <source>
        <dbReference type="ARBA" id="ARBA00022898"/>
    </source>
</evidence>
<evidence type="ECO:0000256" key="1">
    <source>
        <dbReference type="ARBA" id="ARBA00005384"/>
    </source>
</evidence>
<gene>
    <name evidence="7" type="ORF">HNR59_003432</name>
</gene>
<keyword evidence="4" id="KW-0238">DNA-binding</keyword>
<keyword evidence="2" id="KW-0663">Pyridoxal phosphate</keyword>
<dbReference type="InterPro" id="IPR015424">
    <property type="entry name" value="PyrdxlP-dep_Trfase"/>
</dbReference>
<dbReference type="SUPFAM" id="SSF46785">
    <property type="entry name" value="Winged helix' DNA-binding domain"/>
    <property type="match status" value="1"/>
</dbReference>
<dbReference type="SMART" id="SM00345">
    <property type="entry name" value="HTH_GNTR"/>
    <property type="match status" value="1"/>
</dbReference>
<comment type="caution">
    <text evidence="7">The sequence shown here is derived from an EMBL/GenBank/DDBJ whole genome shotgun (WGS) entry which is preliminary data.</text>
</comment>